<accession>A0ABY4C347</accession>
<reference evidence="3 4" key="1">
    <citation type="submission" date="2022-03" db="EMBL/GenBank/DDBJ databases">
        <title>Mucilaginibacter sp. isolated from the gut of Protaetia brevitarsis seulensis larvae.</title>
        <authorList>
            <person name="Won M."/>
            <person name="Kim S.-J."/>
            <person name="Kwon S.-W."/>
        </authorList>
    </citation>
    <scope>NUCLEOTIDE SEQUENCE [LARGE SCALE GENOMIC DNA]</scope>
    <source>
        <strain evidence="3 4">CFWR-12</strain>
    </source>
</reference>
<proteinExistence type="predicted"/>
<feature type="transmembrane region" description="Helical" evidence="2">
    <location>
        <begin position="639"/>
        <end position="665"/>
    </location>
</feature>
<feature type="transmembrane region" description="Helical" evidence="2">
    <location>
        <begin position="713"/>
        <end position="734"/>
    </location>
</feature>
<keyword evidence="4" id="KW-1185">Reference proteome</keyword>
<dbReference type="RefSeq" id="WP_243558592.1">
    <property type="nucleotide sequence ID" value="NZ_CP094528.1"/>
</dbReference>
<dbReference type="InterPro" id="IPR010090">
    <property type="entry name" value="Phage_tape_meas"/>
</dbReference>
<organism evidence="3 4">
    <name type="scientific">Agromyces larvae</name>
    <dbReference type="NCBI Taxonomy" id="2929802"/>
    <lineage>
        <taxon>Bacteria</taxon>
        <taxon>Bacillati</taxon>
        <taxon>Actinomycetota</taxon>
        <taxon>Actinomycetes</taxon>
        <taxon>Micrococcales</taxon>
        <taxon>Microbacteriaceae</taxon>
        <taxon>Agromyces</taxon>
    </lineage>
</organism>
<evidence type="ECO:0000256" key="1">
    <source>
        <dbReference type="SAM" id="Coils"/>
    </source>
</evidence>
<dbReference type="NCBIfam" id="TIGR01760">
    <property type="entry name" value="tape_meas_TP901"/>
    <property type="match status" value="1"/>
</dbReference>
<evidence type="ECO:0000313" key="3">
    <source>
        <dbReference type="EMBL" id="UOE45890.1"/>
    </source>
</evidence>
<evidence type="ECO:0000313" key="4">
    <source>
        <dbReference type="Proteomes" id="UP000832097"/>
    </source>
</evidence>
<sequence length="1390" mass="144621">MDDLSSTAKFIVKYLVEGAEEFARTVDDLHKKTGSASKTAEKLSEHLHNLNDELQKTAKSAGQSGDATRDVGKEWTDLDKRVKQATDAYREFRREVALGISEDMSPSQWLAAGKGTRGLTAADLEAYRQGNKGSLLGDESAEKQAAAQRRAAAEAENWAKAERQLNIAVRDGIDARRAQRDAINAQRLAEQRLNAERAKTTNTFRPGSFLAQSDLYGGGSATRAADTTFAQQMVAQEAASVRARNGLAEYDAQLNRNTVSYKASTSALAQQLIKQEEMANSLPRLRYALYDVATTATVAAVALGAVVGGAAVASASFESSFTGVERTARLSGASVGIIRDELAHLTREIPAAFGDVSTVATLGAQLDIAASDLENFSGQVIQFSATAGTTNEQTAQGFGRIGQLLDVSADKYANLGSAILYAGNTSVATEQDVLDYSQRLAIAGNEAGLTADQVIALSSTLASLGIGLEASQGATQRIFQDIRRAVDENGEALANYASVAGTTAAEFAAAWSEEPQQAFSSLIEGLSKAQSLTQTLDGLGFVETREVRLLTALANNTEFYNEQLSTTAQAYQDGTYLADSYAKVVDDLASRWQILLNAIAEFGAAAGDALAPFLKDAITNLANLINWFTDLISTQAGQWFVGITLAAGGAAAALLAVVAATALAVGSYAALRGAIVSLGWAEATSGFKGFASAAVGASTAVGSTATALRVFRVALASTGIGLAVVALGTLATAFSQASASASSAFSTYVGTSAGLSDALTSDAAARAEAFMQGNLDMLGSFVEVSLAADDNTDHLDDNRAAIENTAKVLGIVPTAYDGVNGAIADNTAYLGENTLAWLKNQLIQSEAFQELVGNADFVAAWEAIGADFDQVVKLQAAGGEEAVWGYFLRLSQAAVDGGNATIDQIRALQPALANALGGLAGGGSAIPGLVASSGGNNGALGKLILAGAGATNQIRLLGLTGQKAGKQVADGLDEGTDSATDFNEALGGGGGGGGTVERIRTLVDWANDLSSVMKRAFDIRFGGQQGLDTIASGWSKIQKATESSAKAIRDLHNDIADLTADRSMKEFWLTVAEGYGDTLRAGKLSAELGELDAKLADANSKLADEQAKSSKTLVGNSDAAIENRSALLGLVGNYQDYLAALASSGASQADVEATARQLKAEFIQQATQMGYNRDEVDKYAVAFDGMTLAIQRVPRDITVDANTDPALQALAEFEARARQSGAAAGGGFSRAFEEAAGEPVVQVKYRLPSYAELMRMQQTIRDQTGDQNFRIALGPGGQGGQVFGYSSGGYVGDGGKYEPKGIVHGGEFVFSKAATKAIGVRNLAYAHQMAKSGRAPVAAGGGSSFDPAMLLPIYDMLGQVRDAVGITLPGAAVQSLVGAQNASTSRRRVR</sequence>
<dbReference type="Proteomes" id="UP000832097">
    <property type="component" value="Chromosome"/>
</dbReference>
<evidence type="ECO:0000256" key="2">
    <source>
        <dbReference type="SAM" id="Phobius"/>
    </source>
</evidence>
<name>A0ABY4C347_9MICO</name>
<keyword evidence="1" id="KW-0175">Coiled coil</keyword>
<keyword evidence="2" id="KW-0812">Transmembrane</keyword>
<dbReference type="EMBL" id="CP094528">
    <property type="protein sequence ID" value="UOE45890.1"/>
    <property type="molecule type" value="Genomic_DNA"/>
</dbReference>
<feature type="coiled-coil region" evidence="1">
    <location>
        <begin position="1081"/>
        <end position="1108"/>
    </location>
</feature>
<protein>
    <submittedName>
        <fullName evidence="3">Phage tail tape measure protein</fullName>
    </submittedName>
</protein>
<keyword evidence="2" id="KW-1133">Transmembrane helix</keyword>
<gene>
    <name evidence="3" type="ORF">MTO99_09165</name>
</gene>
<keyword evidence="2" id="KW-0472">Membrane</keyword>